<dbReference type="STRING" id="483218.BACPEC_01512"/>
<evidence type="ECO:0000313" key="2">
    <source>
        <dbReference type="Proteomes" id="UP000003136"/>
    </source>
</evidence>
<proteinExistence type="predicted"/>
<protein>
    <submittedName>
        <fullName evidence="1">Uncharacterized protein</fullName>
    </submittedName>
</protein>
<keyword evidence="2" id="KW-1185">Reference proteome</keyword>
<dbReference type="eggNOG" id="ENOG5030JZ3">
    <property type="taxonomic scope" value="Bacteria"/>
</dbReference>
<dbReference type="Proteomes" id="UP000003136">
    <property type="component" value="Unassembled WGS sequence"/>
</dbReference>
<gene>
    <name evidence="1" type="ORF">BACPEC_01512</name>
</gene>
<reference evidence="1 2" key="1">
    <citation type="submission" date="2008-11" db="EMBL/GenBank/DDBJ databases">
        <title>Draft genome sequence of Bacteroides pectinophilus (ATCC 43243).</title>
        <authorList>
            <person name="Sudarsanam P."/>
            <person name="Ley R."/>
            <person name="Guruge J."/>
            <person name="Turnbaugh P.J."/>
            <person name="Mahowald M."/>
            <person name="Liep D."/>
            <person name="Gordon J."/>
        </authorList>
    </citation>
    <scope>NUCLEOTIDE SEQUENCE [LARGE SCALE GENOMIC DNA]</scope>
    <source>
        <strain evidence="1 2">ATCC 43243</strain>
    </source>
</reference>
<dbReference type="HOGENOM" id="CLU_699520_0_0_9"/>
<name>B7ATP0_9FIRM</name>
<accession>B7ATP0</accession>
<evidence type="ECO:0000313" key="1">
    <source>
        <dbReference type="EMBL" id="EEC57024.1"/>
    </source>
</evidence>
<organism evidence="1 2">
    <name type="scientific">[Bacteroides] pectinophilus ATCC 43243</name>
    <dbReference type="NCBI Taxonomy" id="483218"/>
    <lineage>
        <taxon>Bacteria</taxon>
        <taxon>Bacillati</taxon>
        <taxon>Bacillota</taxon>
        <taxon>Clostridia</taxon>
        <taxon>Eubacteriales</taxon>
    </lineage>
</organism>
<dbReference type="EMBL" id="ABVQ01000036">
    <property type="protein sequence ID" value="EEC57024.1"/>
    <property type="molecule type" value="Genomic_DNA"/>
</dbReference>
<sequence length="394" mass="43881">MKNKFKFLSNMNMSLEISDRDKKLIMIVVAAGIIAASYLLGYQKLADMRVQYQTEATKLHSVQKDLIEKTKNRTKYENDTANYKKIYNSVFANYSSSTNQDDQLDFLNKVEKITGAWVKGVTFSDAANVYTFGKVRSSNPSNTSGGNVYKTDLKGYKTTLTISYQAKYSQWKQMIDYINNYYSKNSIESISMSYNVEDGLVTGTASIATYAIVGSERKHVSPTFSLPVGTDNIFNSSVFDSTRIDVADNNGDYILSNYDYYILLNSANSDVDSVIMGKKNDMTRESVLTANSNAQLDVSVRFSGTAGAYKVQYKIGEKTYPLTNYDAGTSFEPGNTLDMLIMSSPRIDSQDTGSINLSVTNDTDMPLNIKVCNDDTKSSRVKIANRTGNVTIFQ</sequence>
<reference evidence="1 2" key="2">
    <citation type="submission" date="2008-11" db="EMBL/GenBank/DDBJ databases">
        <authorList>
            <person name="Fulton L."/>
            <person name="Clifton S."/>
            <person name="Fulton B."/>
            <person name="Xu J."/>
            <person name="Minx P."/>
            <person name="Pepin K.H."/>
            <person name="Johnson M."/>
            <person name="Bhonagiri V."/>
            <person name="Nash W.E."/>
            <person name="Mardis E.R."/>
            <person name="Wilson R.K."/>
        </authorList>
    </citation>
    <scope>NUCLEOTIDE SEQUENCE [LARGE SCALE GENOMIC DNA]</scope>
    <source>
        <strain evidence="1 2">ATCC 43243</strain>
    </source>
</reference>
<dbReference type="AlphaFoldDB" id="B7ATP0"/>
<comment type="caution">
    <text evidence="1">The sequence shown here is derived from an EMBL/GenBank/DDBJ whole genome shotgun (WGS) entry which is preliminary data.</text>
</comment>